<dbReference type="SUPFAM" id="SSF52218">
    <property type="entry name" value="Flavoproteins"/>
    <property type="match status" value="1"/>
</dbReference>
<evidence type="ECO:0000313" key="5">
    <source>
        <dbReference type="EMBL" id="GGS12557.1"/>
    </source>
</evidence>
<sequence length="171" mass="17132">MEPAVVVSGGMTPGGAVGLLAEHASAVLDGFGHPVALIEACALPAVALLECDRSDPAIAAALADLAGARGMVLVAPVNRAAHCGLVKSVLDLLPRGALAGLPILPVTTGGRQGRGAVEFCVTPLLRELGATRLLRGPFVPEADLAAGVPARVADALAEFSLAVGRRRRLAG</sequence>
<evidence type="ECO:0000256" key="2">
    <source>
        <dbReference type="ARBA" id="ARBA00022643"/>
    </source>
</evidence>
<dbReference type="GO" id="GO:0016491">
    <property type="term" value="F:oxidoreductase activity"/>
    <property type="evidence" value="ECO:0007669"/>
    <property type="project" value="UniProtKB-KW"/>
</dbReference>
<feature type="domain" description="NADPH-dependent FMN reductase-like" evidence="4">
    <location>
        <begin position="5"/>
        <end position="135"/>
    </location>
</feature>
<dbReference type="InterPro" id="IPR005025">
    <property type="entry name" value="FMN_Rdtase-like_dom"/>
</dbReference>
<reference evidence="5" key="1">
    <citation type="journal article" date="2014" name="Int. J. Syst. Evol. Microbiol.">
        <title>Complete genome sequence of Corynebacterium casei LMG S-19264T (=DSM 44701T), isolated from a smear-ripened cheese.</title>
        <authorList>
            <consortium name="US DOE Joint Genome Institute (JGI-PGF)"/>
            <person name="Walter F."/>
            <person name="Albersmeier A."/>
            <person name="Kalinowski J."/>
            <person name="Ruckert C."/>
        </authorList>
    </citation>
    <scope>NUCLEOTIDE SEQUENCE</scope>
    <source>
        <strain evidence="5">JCM 3276</strain>
    </source>
</reference>
<evidence type="ECO:0000256" key="1">
    <source>
        <dbReference type="ARBA" id="ARBA00022630"/>
    </source>
</evidence>
<name>A0A918G201_9PSEU</name>
<dbReference type="InterPro" id="IPR051814">
    <property type="entry name" value="NAD(P)H-dep_FMN_reductase"/>
</dbReference>
<dbReference type="EMBL" id="BMRB01000001">
    <property type="protein sequence ID" value="GGS12557.1"/>
    <property type="molecule type" value="Genomic_DNA"/>
</dbReference>
<evidence type="ECO:0000256" key="3">
    <source>
        <dbReference type="ARBA" id="ARBA00023002"/>
    </source>
</evidence>
<keyword evidence="2" id="KW-0288">FMN</keyword>
<keyword evidence="6" id="KW-1185">Reference proteome</keyword>
<reference evidence="5" key="2">
    <citation type="submission" date="2020-09" db="EMBL/GenBank/DDBJ databases">
        <authorList>
            <person name="Sun Q."/>
            <person name="Ohkuma M."/>
        </authorList>
    </citation>
    <scope>NUCLEOTIDE SEQUENCE</scope>
    <source>
        <strain evidence="5">JCM 3276</strain>
    </source>
</reference>
<dbReference type="PANTHER" id="PTHR43408:SF1">
    <property type="entry name" value="FMN REDUCTASE (NADPH)"/>
    <property type="match status" value="1"/>
</dbReference>
<comment type="caution">
    <text evidence="5">The sequence shown here is derived from an EMBL/GenBank/DDBJ whole genome shotgun (WGS) entry which is preliminary data.</text>
</comment>
<dbReference type="Pfam" id="PF03358">
    <property type="entry name" value="FMN_red"/>
    <property type="match status" value="1"/>
</dbReference>
<proteinExistence type="predicted"/>
<dbReference type="PANTHER" id="PTHR43408">
    <property type="entry name" value="FMN REDUCTASE (NADPH)"/>
    <property type="match status" value="1"/>
</dbReference>
<evidence type="ECO:0000259" key="4">
    <source>
        <dbReference type="Pfam" id="PF03358"/>
    </source>
</evidence>
<gene>
    <name evidence="5" type="ORF">GCM10010171_00250</name>
</gene>
<protein>
    <recommendedName>
        <fullName evidence="4">NADPH-dependent FMN reductase-like domain-containing protein</fullName>
    </recommendedName>
</protein>
<keyword evidence="3" id="KW-0560">Oxidoreductase</keyword>
<dbReference type="RefSeq" id="WP_189208225.1">
    <property type="nucleotide sequence ID" value="NZ_BMRB01000001.1"/>
</dbReference>
<organism evidence="5 6">
    <name type="scientific">Actinokineospora fastidiosa</name>
    <dbReference type="NCBI Taxonomy" id="1816"/>
    <lineage>
        <taxon>Bacteria</taxon>
        <taxon>Bacillati</taxon>
        <taxon>Actinomycetota</taxon>
        <taxon>Actinomycetes</taxon>
        <taxon>Pseudonocardiales</taxon>
        <taxon>Pseudonocardiaceae</taxon>
        <taxon>Actinokineospora</taxon>
    </lineage>
</organism>
<dbReference type="AlphaFoldDB" id="A0A918G201"/>
<keyword evidence="1" id="KW-0285">Flavoprotein</keyword>
<accession>A0A918G201</accession>
<dbReference type="Gene3D" id="3.40.50.360">
    <property type="match status" value="1"/>
</dbReference>
<evidence type="ECO:0000313" key="6">
    <source>
        <dbReference type="Proteomes" id="UP000660680"/>
    </source>
</evidence>
<dbReference type="InterPro" id="IPR029039">
    <property type="entry name" value="Flavoprotein-like_sf"/>
</dbReference>
<dbReference type="Proteomes" id="UP000660680">
    <property type="component" value="Unassembled WGS sequence"/>
</dbReference>